<dbReference type="InterPro" id="IPR055637">
    <property type="entry name" value="DUF7213"/>
</dbReference>
<gene>
    <name evidence="1" type="primary">66</name>
    <name evidence="1" type="ORF">SEA_PINNIE_66</name>
</gene>
<dbReference type="EMBL" id="MK494105">
    <property type="protein sequence ID" value="QBP30280.1"/>
    <property type="molecule type" value="Genomic_DNA"/>
</dbReference>
<dbReference type="RefSeq" id="YP_010051801.1">
    <property type="nucleotide sequence ID" value="NC_054447.1"/>
</dbReference>
<dbReference type="GeneID" id="63926294"/>
<name>A0A482J8D2_9CAUD</name>
<dbReference type="Proteomes" id="UP000294943">
    <property type="component" value="Segment"/>
</dbReference>
<sequence length="95" mass="9905">MSEHDERAAVKAAAAALDQAIAALWAIPDPDRPAGAMPVDACLVVGVQHVEDDGDRIGYVEVFPREGSAPSYITRGLLADGLRLLDEAEAPPQGG</sequence>
<reference evidence="1 2" key="1">
    <citation type="submission" date="2019-02" db="EMBL/GenBank/DDBJ databases">
        <authorList>
            <person name="Snodgrass R."/>
            <person name="Smith E."/>
            <person name="Crawford I."/>
            <person name="Engstrom J."/>
            <person name="Gendron A."/>
            <person name="Guevara E."/>
            <person name="Kramer K."/>
            <person name="Steinberg Z."/>
            <person name="Walls L."/>
            <person name="Wright R."/>
            <person name="Smith-Flores H.F."/>
            <person name="Ettinger A.-S.H."/>
            <person name="Haydock J."/>
            <person name="Anders K.R."/>
            <person name="Garlena R.A."/>
            <person name="Russell D.A."/>
            <person name="Pope W.H."/>
            <person name="Jacobs-Sera D."/>
            <person name="Hendrix R.W."/>
            <person name="Hatfull G.F."/>
        </authorList>
    </citation>
    <scope>NUCLEOTIDE SEQUENCE [LARGE SCALE GENOMIC DNA]</scope>
</reference>
<keyword evidence="2" id="KW-1185">Reference proteome</keyword>
<proteinExistence type="predicted"/>
<evidence type="ECO:0000313" key="2">
    <source>
        <dbReference type="Proteomes" id="UP000294943"/>
    </source>
</evidence>
<accession>A0A482J8D2</accession>
<organism evidence="1 2">
    <name type="scientific">Mycobacterium phage Pinnie</name>
    <dbReference type="NCBI Taxonomy" id="2517965"/>
    <lineage>
        <taxon>Viruses</taxon>
        <taxon>Duplodnaviria</taxon>
        <taxon>Heunggongvirae</taxon>
        <taxon>Uroviricota</taxon>
        <taxon>Caudoviricetes</taxon>
        <taxon>Gclasvirinae</taxon>
        <taxon>Pinnievirus</taxon>
        <taxon>Pinnievirus pinnie</taxon>
    </lineage>
</organism>
<evidence type="ECO:0000313" key="1">
    <source>
        <dbReference type="EMBL" id="QBP30280.1"/>
    </source>
</evidence>
<protein>
    <submittedName>
        <fullName evidence="1">Uncharacterized protein</fullName>
    </submittedName>
</protein>
<dbReference type="KEGG" id="vg:63926294"/>
<dbReference type="Pfam" id="PF23850">
    <property type="entry name" value="DUF7213"/>
    <property type="match status" value="1"/>
</dbReference>